<evidence type="ECO:0000313" key="1">
    <source>
        <dbReference type="EMBL" id="TCL62626.1"/>
    </source>
</evidence>
<dbReference type="Proteomes" id="UP000295455">
    <property type="component" value="Unassembled WGS sequence"/>
</dbReference>
<dbReference type="EMBL" id="SLUP01000012">
    <property type="protein sequence ID" value="TCL62626.1"/>
    <property type="molecule type" value="Genomic_DNA"/>
</dbReference>
<name>A0A4R1RAA2_9FLAO</name>
<evidence type="ECO:0000313" key="2">
    <source>
        <dbReference type="Proteomes" id="UP000295455"/>
    </source>
</evidence>
<proteinExistence type="predicted"/>
<gene>
    <name evidence="1" type="ORF">EV196_11223</name>
</gene>
<protein>
    <submittedName>
        <fullName evidence="1">Uncharacterized protein</fullName>
    </submittedName>
</protein>
<dbReference type="AlphaFoldDB" id="A0A4R1RAA2"/>
<comment type="caution">
    <text evidence="1">The sequence shown here is derived from an EMBL/GenBank/DDBJ whole genome shotgun (WGS) entry which is preliminary data.</text>
</comment>
<accession>A0A4R1RAA2</accession>
<reference evidence="1 2" key="1">
    <citation type="submission" date="2019-03" db="EMBL/GenBank/DDBJ databases">
        <title>Genomic Encyclopedia of Type Strains, Phase IV (KMG-IV): sequencing the most valuable type-strain genomes for metagenomic binning, comparative biology and taxonomic classification.</title>
        <authorList>
            <person name="Goeker M."/>
        </authorList>
    </citation>
    <scope>NUCLEOTIDE SEQUENCE [LARGE SCALE GENOMIC DNA]</scope>
    <source>
        <strain evidence="1 2">DSM 18792</strain>
    </source>
</reference>
<organism evidence="1 2">
    <name type="scientific">Mariniflexile fucanivorans</name>
    <dbReference type="NCBI Taxonomy" id="264023"/>
    <lineage>
        <taxon>Bacteria</taxon>
        <taxon>Pseudomonadati</taxon>
        <taxon>Bacteroidota</taxon>
        <taxon>Flavobacteriia</taxon>
        <taxon>Flavobacteriales</taxon>
        <taxon>Flavobacteriaceae</taxon>
        <taxon>Mariniflexile</taxon>
    </lineage>
</organism>
<keyword evidence="2" id="KW-1185">Reference proteome</keyword>
<sequence>MPSKKGLMGSIQVKVDAIPLVPAIRAKTGVIQHKEAVNAVSNPAPSNLFLFLISFLII</sequence>